<keyword evidence="8" id="KW-0378">Hydrolase</keyword>
<dbReference type="GO" id="GO:0043137">
    <property type="term" value="P:DNA replication, removal of RNA primer"/>
    <property type="evidence" value="ECO:0007669"/>
    <property type="project" value="TreeGrafter"/>
</dbReference>
<evidence type="ECO:0000256" key="2">
    <source>
        <dbReference type="ARBA" id="ARBA00001946"/>
    </source>
</evidence>
<reference evidence="11 12" key="1">
    <citation type="submission" date="2014-02" db="EMBL/GenBank/DDBJ databases">
        <title>Transposable element dynamics among asymbiotic and ectomycorrhizal Amanita fungi.</title>
        <authorList>
            <consortium name="DOE Joint Genome Institute"/>
            <person name="Hess J."/>
            <person name="Skrede I."/>
            <person name="Wolfe B."/>
            <person name="LaButti K."/>
            <person name="Ohm R.A."/>
            <person name="Grigoriev I.V."/>
            <person name="Pringle A."/>
        </authorList>
    </citation>
    <scope>NUCLEOTIDE SEQUENCE [LARGE SCALE GENOMIC DNA]</scope>
    <source>
        <strain evidence="11 12">SKay4041</strain>
    </source>
</reference>
<dbReference type="PANTHER" id="PTHR10642:SF26">
    <property type="entry name" value="RIBONUCLEASE H1"/>
    <property type="match status" value="1"/>
</dbReference>
<evidence type="ECO:0000256" key="6">
    <source>
        <dbReference type="ARBA" id="ARBA00022723"/>
    </source>
</evidence>
<evidence type="ECO:0000313" key="11">
    <source>
        <dbReference type="EMBL" id="PFH49677.1"/>
    </source>
</evidence>
<dbReference type="GO" id="GO:0004523">
    <property type="term" value="F:RNA-DNA hybrid ribonuclease activity"/>
    <property type="evidence" value="ECO:0007669"/>
    <property type="project" value="UniProtKB-EC"/>
</dbReference>
<keyword evidence="9" id="KW-0460">Magnesium</keyword>
<dbReference type="STRING" id="703135.A0A2A9NN36"/>
<dbReference type="InterPro" id="IPR012337">
    <property type="entry name" value="RNaseH-like_sf"/>
</dbReference>
<dbReference type="OrthoDB" id="245563at2759"/>
<dbReference type="Gene3D" id="3.40.970.10">
    <property type="entry name" value="Ribonuclease H1, N-terminal domain"/>
    <property type="match status" value="1"/>
</dbReference>
<gene>
    <name evidence="11" type="ORF">AMATHDRAFT_62646</name>
</gene>
<dbReference type="InterPro" id="IPR002156">
    <property type="entry name" value="RNaseH_domain"/>
</dbReference>
<dbReference type="AlphaFoldDB" id="A0A2A9NN36"/>
<sequence>MPTKPGFYAVRKGHRTGVFLTWSECEAQIKNFPGAQFKKFANAADAEAFAMGNAGTPGASISSTIVVPSLPPPANAVGNIPNARKRPSSVELDESGYDVVYCDGACRRNGRNGSFAGIGVWWGPDDPRNISERCPGEQTNNRAELIAIARVLEVAPKTKTPLLIKTDSQYSINCFKVWLHKWKSNNFKTAHGYPVKNLKVILYISAMLDARALYGQKLRLEYVKGHSGNEGNEGADALASHGAHLPPVPDRDWDALRDGLNFETGMNQNAGAFSIKLPGSSAGPSRKLRRVDPPVDTGMLEQETSVTANHLKTYPRYEDAIPLRLREEIATCGPSQPQPMMVHHYGDHHDPRRLNIENKQMKPPVPQPVSVPVDPRTIDYRQYADCIADEKDLWKDIEGEDPIPSLNPHSQLHRS</sequence>
<dbReference type="SUPFAM" id="SSF53098">
    <property type="entry name" value="Ribonuclease H-like"/>
    <property type="match status" value="1"/>
</dbReference>
<dbReference type="PANTHER" id="PTHR10642">
    <property type="entry name" value="RIBONUCLEASE H1"/>
    <property type="match status" value="1"/>
</dbReference>
<comment type="similarity">
    <text evidence="3">Belongs to the RNase H family.</text>
</comment>
<evidence type="ECO:0000313" key="12">
    <source>
        <dbReference type="Proteomes" id="UP000242287"/>
    </source>
</evidence>
<evidence type="ECO:0000256" key="7">
    <source>
        <dbReference type="ARBA" id="ARBA00022759"/>
    </source>
</evidence>
<dbReference type="EC" id="3.1.26.4" evidence="4"/>
<keyword evidence="5" id="KW-0540">Nuclease</keyword>
<dbReference type="CDD" id="cd09280">
    <property type="entry name" value="RNase_HI_eukaryote_like"/>
    <property type="match status" value="1"/>
</dbReference>
<dbReference type="InterPro" id="IPR011320">
    <property type="entry name" value="RNase_H1_N"/>
</dbReference>
<dbReference type="FunFam" id="3.40.970.10:FF:000001">
    <property type="entry name" value="Ribonuclease H1"/>
    <property type="match status" value="1"/>
</dbReference>
<keyword evidence="12" id="KW-1185">Reference proteome</keyword>
<dbReference type="GO" id="GO:0046872">
    <property type="term" value="F:metal ion binding"/>
    <property type="evidence" value="ECO:0007669"/>
    <property type="project" value="UniProtKB-KW"/>
</dbReference>
<dbReference type="EMBL" id="KZ302022">
    <property type="protein sequence ID" value="PFH49677.1"/>
    <property type="molecule type" value="Genomic_DNA"/>
</dbReference>
<dbReference type="InterPro" id="IPR050092">
    <property type="entry name" value="RNase_H"/>
</dbReference>
<organism evidence="11 12">
    <name type="scientific">Amanita thiersii Skay4041</name>
    <dbReference type="NCBI Taxonomy" id="703135"/>
    <lineage>
        <taxon>Eukaryota</taxon>
        <taxon>Fungi</taxon>
        <taxon>Dikarya</taxon>
        <taxon>Basidiomycota</taxon>
        <taxon>Agaricomycotina</taxon>
        <taxon>Agaricomycetes</taxon>
        <taxon>Agaricomycetidae</taxon>
        <taxon>Agaricales</taxon>
        <taxon>Pluteineae</taxon>
        <taxon>Amanitaceae</taxon>
        <taxon>Amanita</taxon>
    </lineage>
</organism>
<evidence type="ECO:0000259" key="10">
    <source>
        <dbReference type="PROSITE" id="PS50879"/>
    </source>
</evidence>
<dbReference type="InterPro" id="IPR037056">
    <property type="entry name" value="RNase_H1_N_sf"/>
</dbReference>
<keyword evidence="6" id="KW-0479">Metal-binding</keyword>
<evidence type="ECO:0000256" key="8">
    <source>
        <dbReference type="ARBA" id="ARBA00022801"/>
    </source>
</evidence>
<keyword evidence="7" id="KW-0255">Endonuclease</keyword>
<feature type="domain" description="RNase H type-1" evidence="10">
    <location>
        <begin position="94"/>
        <end position="244"/>
    </location>
</feature>
<accession>A0A2A9NN36</accession>
<name>A0A2A9NN36_9AGAR</name>
<evidence type="ECO:0000256" key="4">
    <source>
        <dbReference type="ARBA" id="ARBA00012180"/>
    </source>
</evidence>
<dbReference type="Proteomes" id="UP000242287">
    <property type="component" value="Unassembled WGS sequence"/>
</dbReference>
<evidence type="ECO:0000256" key="9">
    <source>
        <dbReference type="ARBA" id="ARBA00022842"/>
    </source>
</evidence>
<dbReference type="Pfam" id="PF01693">
    <property type="entry name" value="Cauli_VI"/>
    <property type="match status" value="1"/>
</dbReference>
<evidence type="ECO:0000256" key="5">
    <source>
        <dbReference type="ARBA" id="ARBA00022722"/>
    </source>
</evidence>
<evidence type="ECO:0000256" key="3">
    <source>
        <dbReference type="ARBA" id="ARBA00005300"/>
    </source>
</evidence>
<evidence type="ECO:0000256" key="1">
    <source>
        <dbReference type="ARBA" id="ARBA00000077"/>
    </source>
</evidence>
<dbReference type="Pfam" id="PF00075">
    <property type="entry name" value="RNase_H"/>
    <property type="match status" value="1"/>
</dbReference>
<dbReference type="Gene3D" id="3.30.420.10">
    <property type="entry name" value="Ribonuclease H-like superfamily/Ribonuclease H"/>
    <property type="match status" value="1"/>
</dbReference>
<dbReference type="InterPro" id="IPR036397">
    <property type="entry name" value="RNaseH_sf"/>
</dbReference>
<comment type="catalytic activity">
    <reaction evidence="1">
        <text>Endonucleolytic cleavage to 5'-phosphomonoester.</text>
        <dbReference type="EC" id="3.1.26.4"/>
    </reaction>
</comment>
<comment type="cofactor">
    <cofactor evidence="2">
        <name>Mg(2+)</name>
        <dbReference type="ChEBI" id="CHEBI:18420"/>
    </cofactor>
</comment>
<dbReference type="PROSITE" id="PS50879">
    <property type="entry name" value="RNASE_H_1"/>
    <property type="match status" value="1"/>
</dbReference>
<protein>
    <recommendedName>
        <fullName evidence="4">ribonuclease H</fullName>
        <ecNumber evidence="4">3.1.26.4</ecNumber>
    </recommendedName>
</protein>
<dbReference type="GO" id="GO:0003676">
    <property type="term" value="F:nucleic acid binding"/>
    <property type="evidence" value="ECO:0007669"/>
    <property type="project" value="InterPro"/>
</dbReference>
<dbReference type="InterPro" id="IPR009027">
    <property type="entry name" value="Ribosomal_bL9/RNase_H1_N"/>
</dbReference>
<proteinExistence type="inferred from homology"/>
<dbReference type="SUPFAM" id="SSF55658">
    <property type="entry name" value="L9 N-domain-like"/>
    <property type="match status" value="1"/>
</dbReference>